<feature type="region of interest" description="Disordered" evidence="13">
    <location>
        <begin position="1339"/>
        <end position="1427"/>
    </location>
</feature>
<dbReference type="PRINTS" id="PR00177">
    <property type="entry name" value="NMDARECEPTOR"/>
</dbReference>
<keyword evidence="11" id="KW-1071">Ligand-gated ion channel</keyword>
<reference evidence="18" key="1">
    <citation type="submission" date="2025-08" db="UniProtKB">
        <authorList>
            <consortium name="RefSeq"/>
        </authorList>
    </citation>
    <scope>IDENTIFICATION</scope>
    <source>
        <tissue evidence="18">Thorax and Abdomen</tissue>
    </source>
</reference>
<evidence type="ECO:0000256" key="5">
    <source>
        <dbReference type="ARBA" id="ARBA00022692"/>
    </source>
</evidence>
<evidence type="ECO:0000256" key="11">
    <source>
        <dbReference type="ARBA" id="ARBA00023286"/>
    </source>
</evidence>
<feature type="compositionally biased region" description="Polar residues" evidence="13">
    <location>
        <begin position="1480"/>
        <end position="1502"/>
    </location>
</feature>
<comment type="subcellular location">
    <subcellularLocation>
        <location evidence="1">Cell membrane</location>
        <topology evidence="1">Multi-pass membrane protein</topology>
    </subcellularLocation>
</comment>
<feature type="compositionally biased region" description="Low complexity" evidence="13">
    <location>
        <begin position="1640"/>
        <end position="1649"/>
    </location>
</feature>
<feature type="compositionally biased region" description="Acidic residues" evidence="13">
    <location>
        <begin position="1834"/>
        <end position="1843"/>
    </location>
</feature>
<sequence>MNGFQAIDGNARTLTENYETALRLHRPPEHRRPTDSILPHLYSSHLPAQHPAGHLSDHPDIICPLTSTSGSARRCREFHGTENVRDACAGDEEDEPCVIAMEEADSSINGFVNDAVSSAERDFGKGIIKVDVSTVEVDRVYEDESYDTACAVLYRGVSLILDMTWTGWNRIREIAADSAVAYVRGDAVLTPFVQAMDDLLVAKNATDAALIFETEKELNQTLYYLIGYSIIRVVVLDELNEASTMKVRAMRPSPTYYVIYATSANMETLFKAAIDGGLVRRDGTWNLVFTDYNYQDFRYIAGDLELNVSINILTMKNEVCCRLIGESPCTCPNDFQASGKSLTETETYLSASIGVPACNIYPSHRSLIFFVETVHCTNAKERKKERKKEKKKERKKKEKRNMAGEQTHCTFIRTFPRYFKRLIGLLVSVMSEVQKSGVTVEPKVINCKNKEDVSTDNTTVEAFKKNLLTKLSTNHTFEYLPDRNLITYRAEIELKTLTQGRLQKVGEWNRQHKITTDKGMEITPARRFFRIGTAQMIPWSYVKKNVETQQPVLDDEGKEVWEGYCIDLMKKLAETMDFDYELVIPSSGGFGERLQNGKWTGIVGDLLRGEIDIAVAPLTMTSEREEVIDFVAPYYEQSGILIAIRKPVRKTSLFKFMTVLRLEVWLSIVGALTVTGIMIWLLDKYSPYSARNNKNLYPYPCREFTLKESFWFALTSFTPQGGGEAPKALSGRTLVAAYWLFVVLMLATFTANLAAFLTVERMQSPVQSLEQLARQSRINYTVLANSHVHQYFINMKNAEDKLYTVWKEITLNSTSEQVEYRVWDYPIKEQYGHILQAITQAGPVESARAGFQKVIDSENAEFAFIHDSGEIKYEVTKNCNLTEVGEVFAEQPYAIAVQQGSHLQEEISKRILDLQKDRYFETLSSKYWNQSLRESCPNSDDSEGITLESLGGVFIATLFGLALAMITLAGEVIFYRKRKVSRKEQPPAVIKSRKIPILQMKPAPVVSLVDRPMKNIQPRVSHISVYPRHFAFKEYGSANKFTIEVKIIIRVSQTTNHSPSVKMGLLRKQMLVFLAGLMSLANANYHYERYNVFNFDGAEEPNRKPWFFEDYSSPYKRQEGGGGFHEPTKKASKEAYEDPVEAYFTASTNEAPDKKNLYFKKAVSAFYTLTDSDPEIYKSIIMKSGAPYCQETKNKVPNNKVTKKRYRRDAMTCYKCKDPKNGATYEQCSYTSEPQASFTVNRYQSPPSQLRYRRSNARKEKTEVVGGKKSGEKVPEYRFAEEYFVPASSEEVPTEYKKKSEHCSKVVKDSMVCMVCKDPETNGKYEQCSYTNQPDDKAYAYSKSSSFGRPHDEEKQADESRVPSKSTKRTHQPKVESSYDGSHPEMDKYIEEQSAAIRERVPKHRSDALVSEESEKLESGSEDMTDGSCKKIVKGSMVCTVCKDPKTSGSYEQCAYANHPSDKVYQFSRQKSFGYPGGQEQKSSPQKASNTETPASYSSDTAGYSGGDYTGYQGPSADYYQPSAQQKSEHREYQGGEEPEKYYEKKQSYDYVPEYKVAGDGPSVEHVKSESEKIAEEIKGTDGCRKVEKDSMTCTVCKDPKTGGDFEQCSYTYQPNDKVFSFSSAKSFGSPDPAEKKSQDYGSSGSSSYGDDRGSYGDASDNKPHVTSGETQSKEVAESSGEAGVQNPVNVDVQFFSTKEKKKEIAKVLSDFQQEDRSKCKKVIRDKLTCYQCIDDDGMQKEECIFVAEQEPAKDRVAYHEVKQYQLDPAPAAASVSLPEEYRVVKSSSNGSPLAPKKRKTRKTRPVKYLYLDDAASSATENEEQQSDPRGEVFEDPTEVQENEEQKTVPYDIDEETKPVFDKALGMTLPRYMLTTSEHEAEFDEVVASG</sequence>
<feature type="compositionally biased region" description="Basic residues" evidence="13">
    <location>
        <begin position="381"/>
        <end position="399"/>
    </location>
</feature>
<keyword evidence="3" id="KW-0813">Transport</keyword>
<dbReference type="PANTHER" id="PTHR18966">
    <property type="entry name" value="IONOTROPIC GLUTAMATE RECEPTOR"/>
    <property type="match status" value="1"/>
</dbReference>
<keyword evidence="10" id="KW-0325">Glycoprotein</keyword>
<evidence type="ECO:0000313" key="18">
    <source>
        <dbReference type="RefSeq" id="XP_046594285.1"/>
    </source>
</evidence>
<dbReference type="GeneID" id="107221151"/>
<gene>
    <name evidence="18" type="primary">LOC107221151</name>
</gene>
<evidence type="ECO:0000256" key="6">
    <source>
        <dbReference type="ARBA" id="ARBA00022989"/>
    </source>
</evidence>
<evidence type="ECO:0000256" key="1">
    <source>
        <dbReference type="ARBA" id="ARBA00004651"/>
    </source>
</evidence>
<dbReference type="InterPro" id="IPR015683">
    <property type="entry name" value="Ionotropic_Glu_rcpt"/>
</dbReference>
<dbReference type="SUPFAM" id="SSF53850">
    <property type="entry name" value="Periplasmic binding protein-like II"/>
    <property type="match status" value="1"/>
</dbReference>
<keyword evidence="6 14" id="KW-1133">Transmembrane helix</keyword>
<dbReference type="Gene3D" id="3.40.190.10">
    <property type="entry name" value="Periplasmic binding protein-like II"/>
    <property type="match status" value="3"/>
</dbReference>
<keyword evidence="12" id="KW-0407">Ion channel</keyword>
<evidence type="ECO:0000256" key="3">
    <source>
        <dbReference type="ARBA" id="ARBA00022448"/>
    </source>
</evidence>
<evidence type="ECO:0000256" key="13">
    <source>
        <dbReference type="SAM" id="MobiDB-lite"/>
    </source>
</evidence>
<dbReference type="CDD" id="cd13717">
    <property type="entry name" value="PBP2_iGluR_putative"/>
    <property type="match status" value="1"/>
</dbReference>
<dbReference type="RefSeq" id="XP_046594285.1">
    <property type="nucleotide sequence ID" value="XM_046738329.1"/>
</dbReference>
<feature type="compositionally biased region" description="Basic and acidic residues" evidence="13">
    <location>
        <begin position="1382"/>
        <end position="1419"/>
    </location>
</feature>
<feature type="region of interest" description="Disordered" evidence="13">
    <location>
        <begin position="1622"/>
        <end position="1690"/>
    </location>
</feature>
<dbReference type="SUPFAM" id="SSF81324">
    <property type="entry name" value="Voltage-gated potassium channels"/>
    <property type="match status" value="1"/>
</dbReference>
<feature type="compositionally biased region" description="Basic and acidic residues" evidence="13">
    <location>
        <begin position="1650"/>
        <end position="1664"/>
    </location>
</feature>
<evidence type="ECO:0000256" key="7">
    <source>
        <dbReference type="ARBA" id="ARBA00023065"/>
    </source>
</evidence>
<evidence type="ECO:0000256" key="12">
    <source>
        <dbReference type="ARBA" id="ARBA00023303"/>
    </source>
</evidence>
<evidence type="ECO:0000259" key="15">
    <source>
        <dbReference type="SMART" id="SM00079"/>
    </source>
</evidence>
<feature type="transmembrane region" description="Helical" evidence="14">
    <location>
        <begin position="736"/>
        <end position="759"/>
    </location>
</feature>
<feature type="transmembrane region" description="Helical" evidence="14">
    <location>
        <begin position="664"/>
        <end position="682"/>
    </location>
</feature>
<organism evidence="17 18">
    <name type="scientific">Neodiprion lecontei</name>
    <name type="common">Redheaded pine sawfly</name>
    <dbReference type="NCBI Taxonomy" id="441921"/>
    <lineage>
        <taxon>Eukaryota</taxon>
        <taxon>Metazoa</taxon>
        <taxon>Ecdysozoa</taxon>
        <taxon>Arthropoda</taxon>
        <taxon>Hexapoda</taxon>
        <taxon>Insecta</taxon>
        <taxon>Pterygota</taxon>
        <taxon>Neoptera</taxon>
        <taxon>Endopterygota</taxon>
        <taxon>Hymenoptera</taxon>
        <taxon>Tenthredinoidea</taxon>
        <taxon>Diprionidae</taxon>
        <taxon>Diprioninae</taxon>
        <taxon>Neodiprion</taxon>
    </lineage>
</organism>
<dbReference type="Pfam" id="PF00060">
    <property type="entry name" value="Lig_chan"/>
    <property type="match status" value="1"/>
</dbReference>
<dbReference type="SMART" id="SM00918">
    <property type="entry name" value="Lig_chan-Glu_bd"/>
    <property type="match status" value="1"/>
</dbReference>
<dbReference type="Gene3D" id="1.10.287.70">
    <property type="match status" value="1"/>
</dbReference>
<keyword evidence="9" id="KW-0675">Receptor</keyword>
<evidence type="ECO:0000256" key="10">
    <source>
        <dbReference type="ARBA" id="ARBA00023180"/>
    </source>
</evidence>
<feature type="transmembrane region" description="Helical" evidence="14">
    <location>
        <begin position="950"/>
        <end position="975"/>
    </location>
</feature>
<feature type="compositionally biased region" description="Basic and acidic residues" evidence="13">
    <location>
        <begin position="1349"/>
        <end position="1362"/>
    </location>
</feature>
<feature type="domain" description="Ionotropic glutamate receptor L-glutamate and glycine-binding" evidence="16">
    <location>
        <begin position="538"/>
        <end position="608"/>
    </location>
</feature>
<keyword evidence="4" id="KW-1003">Cell membrane</keyword>
<evidence type="ECO:0000256" key="2">
    <source>
        <dbReference type="ARBA" id="ARBA00008685"/>
    </source>
</evidence>
<feature type="domain" description="Ionotropic glutamate receptor C-terminal" evidence="15">
    <location>
        <begin position="543"/>
        <end position="930"/>
    </location>
</feature>
<evidence type="ECO:0000256" key="4">
    <source>
        <dbReference type="ARBA" id="ARBA00022475"/>
    </source>
</evidence>
<dbReference type="InterPro" id="IPR001320">
    <property type="entry name" value="Iontro_rcpt_C"/>
</dbReference>
<dbReference type="Pfam" id="PF10613">
    <property type="entry name" value="Lig_chan-Glu_bd"/>
    <property type="match status" value="1"/>
</dbReference>
<keyword evidence="5 14" id="KW-0812">Transmembrane</keyword>
<accession>A0ABM3G1Y3</accession>
<comment type="similarity">
    <text evidence="2">Belongs to the glutamate-gated ion channel (TC 1.A.10.1) family.</text>
</comment>
<feature type="compositionally biased region" description="Basic residues" evidence="13">
    <location>
        <begin position="1796"/>
        <end position="1806"/>
    </location>
</feature>
<feature type="region of interest" description="Disordered" evidence="13">
    <location>
        <begin position="1783"/>
        <end position="1854"/>
    </location>
</feature>
<protein>
    <submittedName>
        <fullName evidence="18">Uncharacterized protein LOC107221151</fullName>
    </submittedName>
</protein>
<evidence type="ECO:0000256" key="8">
    <source>
        <dbReference type="ARBA" id="ARBA00023136"/>
    </source>
</evidence>
<feature type="region of interest" description="Disordered" evidence="13">
    <location>
        <begin position="1467"/>
        <end position="1542"/>
    </location>
</feature>
<feature type="compositionally biased region" description="Basic and acidic residues" evidence="13">
    <location>
        <begin position="1527"/>
        <end position="1542"/>
    </location>
</feature>
<proteinExistence type="inferred from homology"/>
<feature type="region of interest" description="Disordered" evidence="13">
    <location>
        <begin position="381"/>
        <end position="404"/>
    </location>
</feature>
<keyword evidence="17" id="KW-1185">Reference proteome</keyword>
<dbReference type="SMART" id="SM00079">
    <property type="entry name" value="PBPe"/>
    <property type="match status" value="1"/>
</dbReference>
<name>A0ABM3G1Y3_NEOLC</name>
<keyword evidence="7" id="KW-0406">Ion transport</keyword>
<evidence type="ECO:0000259" key="16">
    <source>
        <dbReference type="SMART" id="SM00918"/>
    </source>
</evidence>
<keyword evidence="8 14" id="KW-0472">Membrane</keyword>
<dbReference type="InterPro" id="IPR001508">
    <property type="entry name" value="Iono_Glu_rcpt_met"/>
</dbReference>
<evidence type="ECO:0000313" key="17">
    <source>
        <dbReference type="Proteomes" id="UP000829291"/>
    </source>
</evidence>
<evidence type="ECO:0000256" key="9">
    <source>
        <dbReference type="ARBA" id="ARBA00023170"/>
    </source>
</evidence>
<dbReference type="InterPro" id="IPR019594">
    <property type="entry name" value="Glu/Gly-bd"/>
</dbReference>
<feature type="transmembrane region" description="Helical" evidence="14">
    <location>
        <begin position="1070"/>
        <end position="1087"/>
    </location>
</feature>
<evidence type="ECO:0000256" key="14">
    <source>
        <dbReference type="SAM" id="Phobius"/>
    </source>
</evidence>
<dbReference type="Proteomes" id="UP000829291">
    <property type="component" value="Chromosome 1"/>
</dbReference>